<gene>
    <name evidence="1" type="ORF">Vadar_004396</name>
</gene>
<dbReference type="Proteomes" id="UP000828048">
    <property type="component" value="Chromosome 12"/>
</dbReference>
<comment type="caution">
    <text evidence="1">The sequence shown here is derived from an EMBL/GenBank/DDBJ whole genome shotgun (WGS) entry which is preliminary data.</text>
</comment>
<sequence length="300" mass="33502">MPEVLPRSCQDKCGNVTIPFPFGIGKDCYLDEKFKVECNKSSNSASSSVSINGYECNKISEEGYVTMNEKVFPACYNKSGYGALAYGWSVATPYSLSPLRNKFVAIGCDIYAYILGDDDGLPAPTGCASFCNDDNDDLSLSNRTSTGRGYCETALSRTRKPFGVNVTIYSVNTFTRIWTEKPCSFAFPVDREFFQFEQFKRISNSSDWDNGGHINIPMVYDWAIGNISCREASKSNDYLCGRNAECRDANEGGYNCYCQQGYQGNPYLSNGCQVYNPVFKRISSIKNWNVPREGPLKDHK</sequence>
<dbReference type="EMBL" id="CM037162">
    <property type="protein sequence ID" value="KAH7862402.1"/>
    <property type="molecule type" value="Genomic_DNA"/>
</dbReference>
<evidence type="ECO:0000313" key="1">
    <source>
        <dbReference type="EMBL" id="KAH7862402.1"/>
    </source>
</evidence>
<keyword evidence="2" id="KW-1185">Reference proteome</keyword>
<name>A0ACB7Z9X1_9ERIC</name>
<evidence type="ECO:0000313" key="2">
    <source>
        <dbReference type="Proteomes" id="UP000828048"/>
    </source>
</evidence>
<proteinExistence type="predicted"/>
<reference evidence="1 2" key="1">
    <citation type="journal article" date="2021" name="Hortic Res">
        <title>High-quality reference genome and annotation aids understanding of berry development for evergreen blueberry (Vaccinium darrowii).</title>
        <authorList>
            <person name="Yu J."/>
            <person name="Hulse-Kemp A.M."/>
            <person name="Babiker E."/>
            <person name="Staton M."/>
        </authorList>
    </citation>
    <scope>NUCLEOTIDE SEQUENCE [LARGE SCALE GENOMIC DNA]</scope>
    <source>
        <strain evidence="2">cv. NJ 8807/NJ 8810</strain>
        <tissue evidence="1">Young leaf</tissue>
    </source>
</reference>
<accession>A0ACB7Z9X1</accession>
<protein>
    <submittedName>
        <fullName evidence="1">Uncharacterized protein</fullName>
    </submittedName>
</protein>
<organism evidence="1 2">
    <name type="scientific">Vaccinium darrowii</name>
    <dbReference type="NCBI Taxonomy" id="229202"/>
    <lineage>
        <taxon>Eukaryota</taxon>
        <taxon>Viridiplantae</taxon>
        <taxon>Streptophyta</taxon>
        <taxon>Embryophyta</taxon>
        <taxon>Tracheophyta</taxon>
        <taxon>Spermatophyta</taxon>
        <taxon>Magnoliopsida</taxon>
        <taxon>eudicotyledons</taxon>
        <taxon>Gunneridae</taxon>
        <taxon>Pentapetalae</taxon>
        <taxon>asterids</taxon>
        <taxon>Ericales</taxon>
        <taxon>Ericaceae</taxon>
        <taxon>Vaccinioideae</taxon>
        <taxon>Vaccinieae</taxon>
        <taxon>Vaccinium</taxon>
    </lineage>
</organism>